<dbReference type="InterPro" id="IPR050204">
    <property type="entry name" value="AraC_XylS_family_regulators"/>
</dbReference>
<dbReference type="InterPro" id="IPR009057">
    <property type="entry name" value="Homeodomain-like_sf"/>
</dbReference>
<dbReference type="GO" id="GO:0003700">
    <property type="term" value="F:DNA-binding transcription factor activity"/>
    <property type="evidence" value="ECO:0007669"/>
    <property type="project" value="InterPro"/>
</dbReference>
<dbReference type="RefSeq" id="WP_178934610.1">
    <property type="nucleotide sequence ID" value="NZ_JACBAZ010000012.1"/>
</dbReference>
<dbReference type="GO" id="GO:0043565">
    <property type="term" value="F:sequence-specific DNA binding"/>
    <property type="evidence" value="ECO:0007669"/>
    <property type="project" value="InterPro"/>
</dbReference>
<dbReference type="PANTHER" id="PTHR46796">
    <property type="entry name" value="HTH-TYPE TRANSCRIPTIONAL ACTIVATOR RHAS-RELATED"/>
    <property type="match status" value="1"/>
</dbReference>
<evidence type="ECO:0000256" key="3">
    <source>
        <dbReference type="ARBA" id="ARBA00023163"/>
    </source>
</evidence>
<dbReference type="Gene3D" id="1.10.10.60">
    <property type="entry name" value="Homeodomain-like"/>
    <property type="match status" value="1"/>
</dbReference>
<dbReference type="InterPro" id="IPR003313">
    <property type="entry name" value="AraC-bd"/>
</dbReference>
<comment type="caution">
    <text evidence="5">The sequence shown here is derived from an EMBL/GenBank/DDBJ whole genome shotgun (WGS) entry which is preliminary data.</text>
</comment>
<dbReference type="SUPFAM" id="SSF51215">
    <property type="entry name" value="Regulatory protein AraC"/>
    <property type="match status" value="1"/>
</dbReference>
<evidence type="ECO:0000313" key="5">
    <source>
        <dbReference type="EMBL" id="NWK57484.1"/>
    </source>
</evidence>
<dbReference type="Pfam" id="PF12833">
    <property type="entry name" value="HTH_18"/>
    <property type="match status" value="1"/>
</dbReference>
<proteinExistence type="predicted"/>
<accession>A0A851GT85</accession>
<sequence>MSGDYRQTRSLDIPSIPRVYFVAKIVRTEALRFRSSSLSGHLIHFITEGEVEQEVGGVRQVLSVGQAVWYPANVLVRGQVTQGPWSFITVNFECPELPAVLPDQRVVDVVPAALDLADSLLHDWNTLSLDNIANQARIGARVLELIAQAYPSTKQSQAFTGDVSLWWQIERDYSRAVDAPLPKLCELSKRYHVTGKQLSQVCRQATGLPPGRRLRAIRMSHVRGLLVSSNLSVSEIAYQTGYRRVQDLSRDCDLVFGCSPTMLRNQFAQSRFVNL</sequence>
<organism evidence="5 6">
    <name type="scientific">Oceaniferula marina</name>
    <dbReference type="NCBI Taxonomy" id="2748318"/>
    <lineage>
        <taxon>Bacteria</taxon>
        <taxon>Pseudomonadati</taxon>
        <taxon>Verrucomicrobiota</taxon>
        <taxon>Verrucomicrobiia</taxon>
        <taxon>Verrucomicrobiales</taxon>
        <taxon>Verrucomicrobiaceae</taxon>
        <taxon>Oceaniferula</taxon>
    </lineage>
</organism>
<reference evidence="5 6" key="1">
    <citation type="submission" date="2020-07" db="EMBL/GenBank/DDBJ databases">
        <title>Roseicoccus Jingziensis gen. nov., sp. nov., isolated from coastal seawater.</title>
        <authorList>
            <person name="Feng X."/>
        </authorList>
    </citation>
    <scope>NUCLEOTIDE SEQUENCE [LARGE SCALE GENOMIC DNA]</scope>
    <source>
        <strain evidence="5 6">N1E253</strain>
    </source>
</reference>
<dbReference type="AlphaFoldDB" id="A0A851GT85"/>
<evidence type="ECO:0000256" key="1">
    <source>
        <dbReference type="ARBA" id="ARBA00023015"/>
    </source>
</evidence>
<dbReference type="PROSITE" id="PS01124">
    <property type="entry name" value="HTH_ARAC_FAMILY_2"/>
    <property type="match status" value="1"/>
</dbReference>
<dbReference type="InterPro" id="IPR018060">
    <property type="entry name" value="HTH_AraC"/>
</dbReference>
<evidence type="ECO:0000313" key="6">
    <source>
        <dbReference type="Proteomes" id="UP000557872"/>
    </source>
</evidence>
<dbReference type="Pfam" id="PF02311">
    <property type="entry name" value="AraC_binding"/>
    <property type="match status" value="1"/>
</dbReference>
<keyword evidence="6" id="KW-1185">Reference proteome</keyword>
<dbReference type="SMART" id="SM00342">
    <property type="entry name" value="HTH_ARAC"/>
    <property type="match status" value="1"/>
</dbReference>
<dbReference type="InterPro" id="IPR037923">
    <property type="entry name" value="HTH-like"/>
</dbReference>
<feature type="domain" description="HTH araC/xylS-type" evidence="4">
    <location>
        <begin position="169"/>
        <end position="266"/>
    </location>
</feature>
<evidence type="ECO:0000259" key="4">
    <source>
        <dbReference type="PROSITE" id="PS01124"/>
    </source>
</evidence>
<dbReference type="SUPFAM" id="SSF46689">
    <property type="entry name" value="Homeodomain-like"/>
    <property type="match status" value="1"/>
</dbReference>
<keyword evidence="1" id="KW-0805">Transcription regulation</keyword>
<dbReference type="Proteomes" id="UP000557872">
    <property type="component" value="Unassembled WGS sequence"/>
</dbReference>
<protein>
    <submittedName>
        <fullName evidence="5">AraC family transcriptional regulator</fullName>
    </submittedName>
</protein>
<keyword evidence="2" id="KW-0238">DNA-binding</keyword>
<dbReference type="EMBL" id="JACBAZ010000012">
    <property type="protein sequence ID" value="NWK57484.1"/>
    <property type="molecule type" value="Genomic_DNA"/>
</dbReference>
<name>A0A851GT85_9BACT</name>
<gene>
    <name evidence="5" type="ORF">HW115_17840</name>
</gene>
<keyword evidence="3" id="KW-0804">Transcription</keyword>
<evidence type="ECO:0000256" key="2">
    <source>
        <dbReference type="ARBA" id="ARBA00023125"/>
    </source>
</evidence>